<dbReference type="SUPFAM" id="SSF53743">
    <property type="entry name" value="FucI/AraA N-terminal and middle domains"/>
    <property type="match status" value="1"/>
</dbReference>
<dbReference type="PANTHER" id="PTHR36120:SF1">
    <property type="entry name" value="L-FUCOSE ISOMERASE C-TERMINAL DOMAIN-CONTAINING PROTEIN"/>
    <property type="match status" value="1"/>
</dbReference>
<evidence type="ECO:0000313" key="3">
    <source>
        <dbReference type="EMBL" id="QOV18669.1"/>
    </source>
</evidence>
<dbReference type="KEGG" id="bliq:INP51_11720"/>
<gene>
    <name evidence="3" type="ORF">INP51_11720</name>
</gene>
<dbReference type="GO" id="GO:0016861">
    <property type="term" value="F:intramolecular oxidoreductase activity, interconverting aldoses and ketoses"/>
    <property type="evidence" value="ECO:0007669"/>
    <property type="project" value="InterPro"/>
</dbReference>
<dbReference type="PANTHER" id="PTHR36120">
    <property type="entry name" value="FUCOSE ISOMERASE"/>
    <property type="match status" value="1"/>
</dbReference>
<keyword evidence="2" id="KW-0119">Carbohydrate metabolism</keyword>
<dbReference type="InterPro" id="IPR009015">
    <property type="entry name" value="Fucose_isomerase_N/cen_sf"/>
</dbReference>
<keyword evidence="1 3" id="KW-0413">Isomerase</keyword>
<protein>
    <submittedName>
        <fullName evidence="3">Fucose isomerase</fullName>
    </submittedName>
</protein>
<accession>A0A7M2REK0</accession>
<evidence type="ECO:0000256" key="2">
    <source>
        <dbReference type="ARBA" id="ARBA00023277"/>
    </source>
</evidence>
<dbReference type="GO" id="GO:0005996">
    <property type="term" value="P:monosaccharide metabolic process"/>
    <property type="evidence" value="ECO:0007669"/>
    <property type="project" value="InterPro"/>
</dbReference>
<dbReference type="AlphaFoldDB" id="A0A7M2REK0"/>
<name>A0A7M2REK0_9FIRM</name>
<keyword evidence="4" id="KW-1185">Reference proteome</keyword>
<dbReference type="RefSeq" id="WP_193735031.1">
    <property type="nucleotide sequence ID" value="NZ_CP063304.1"/>
</dbReference>
<evidence type="ECO:0000313" key="4">
    <source>
        <dbReference type="Proteomes" id="UP000593601"/>
    </source>
</evidence>
<dbReference type="Proteomes" id="UP000593601">
    <property type="component" value="Chromosome"/>
</dbReference>
<sequence length="462" mass="52557">MYNEKLILGVAPTKRSFLSMEEACRQKKSFMNVIRSIKSDHVDLVDIDDLCENGIVYDYEGAKKVIKKFKSARIDALFIPFCDFGEETVVAKIAKEFMLPTLIWGNRDERPNTDVQRGRDTQCGMFAATKALARYGVKYSYIFNCETDSEEFSKGYENFIRTAAVITSLKGLRIAKIGQRPETFMSVMTNEAALLQRFGITVVPVSPFEIVRKMDQVIAGNEKTFLAYYKDLTSRMSSAQMEKEQMQKVAAMKIAIEQTLKEKDCSVGAFECWSAFPKMIGLCPCTVLGELADIGMPLACETDINGAISLAILRACNLFEESEFLADLTIRHPQNDNAELLWHCGPFPYSLKDEKSQAKIVDGQERFMLKQGDLTVCRFDDLNGEYYLFSGEAKTTEGPKTNGTYVWMETDDWKRWEEKLMFGPYIHHLGCTYGHYLPVLREAARYLDIHFDDAQEQGIYSL</sequence>
<dbReference type="GO" id="GO:0005737">
    <property type="term" value="C:cytoplasm"/>
    <property type="evidence" value="ECO:0007669"/>
    <property type="project" value="InterPro"/>
</dbReference>
<organism evidence="3 4">
    <name type="scientific">Blautia liquoris</name>
    <dbReference type="NCBI Taxonomy" id="2779518"/>
    <lineage>
        <taxon>Bacteria</taxon>
        <taxon>Bacillati</taxon>
        <taxon>Bacillota</taxon>
        <taxon>Clostridia</taxon>
        <taxon>Lachnospirales</taxon>
        <taxon>Lachnospiraceae</taxon>
        <taxon>Blautia</taxon>
    </lineage>
</organism>
<dbReference type="EMBL" id="CP063304">
    <property type="protein sequence ID" value="QOV18669.1"/>
    <property type="molecule type" value="Genomic_DNA"/>
</dbReference>
<proteinExistence type="predicted"/>
<evidence type="ECO:0000256" key="1">
    <source>
        <dbReference type="ARBA" id="ARBA00023235"/>
    </source>
</evidence>
<reference evidence="3 4" key="1">
    <citation type="submission" date="2020-10" db="EMBL/GenBank/DDBJ databases">
        <title>Blautia liquoris sp.nov., isolated from the mud in a fermentation cellar used for the production of Chinese strong-flavoured liquor.</title>
        <authorList>
            <person name="Lu L."/>
        </authorList>
    </citation>
    <scope>NUCLEOTIDE SEQUENCE [LARGE SCALE GENOMIC DNA]</scope>
    <source>
        <strain evidence="3 4">LZLJ-3</strain>
    </source>
</reference>